<proteinExistence type="predicted"/>
<name>A0A4V3D0C3_LABRH</name>
<evidence type="ECO:0000256" key="2">
    <source>
        <dbReference type="SAM" id="Phobius"/>
    </source>
</evidence>
<dbReference type="AlphaFoldDB" id="A0A4V3D0C3"/>
<protein>
    <submittedName>
        <fullName evidence="3">Uncharacterized protein</fullName>
    </submittedName>
</protein>
<keyword evidence="2" id="KW-0812">Transmembrane</keyword>
<evidence type="ECO:0000256" key="1">
    <source>
        <dbReference type="SAM" id="MobiDB-lite"/>
    </source>
</evidence>
<feature type="transmembrane region" description="Helical" evidence="2">
    <location>
        <begin position="33"/>
        <end position="53"/>
    </location>
</feature>
<dbReference type="Proteomes" id="UP000295444">
    <property type="component" value="Unassembled WGS sequence"/>
</dbReference>
<feature type="transmembrane region" description="Helical" evidence="2">
    <location>
        <begin position="98"/>
        <end position="116"/>
    </location>
</feature>
<feature type="transmembrane region" description="Helical" evidence="2">
    <location>
        <begin position="59"/>
        <end position="78"/>
    </location>
</feature>
<evidence type="ECO:0000313" key="4">
    <source>
        <dbReference type="Proteomes" id="UP000295444"/>
    </source>
</evidence>
<sequence length="170" mass="18497">MTAAEEPDAEEPDAEEPDAEEPDLVRAVRAARFAATLGIGVGLLIDAFVAFTRSWDLETAPWAVVPVLSVGWTLALLADHRQRCQDPAERRVPSPAGVLLYVSGKLWPIAVCTLVTIGAWNWVVAAGSFVSGVFCAAIWWPRQARMDRVLSGERRSAFATERPAAKVSRK</sequence>
<accession>A0A4V3D0C3</accession>
<feature type="transmembrane region" description="Helical" evidence="2">
    <location>
        <begin position="122"/>
        <end position="140"/>
    </location>
</feature>
<organism evidence="3 4">
    <name type="scientific">Labedaea rhizosphaerae</name>
    <dbReference type="NCBI Taxonomy" id="598644"/>
    <lineage>
        <taxon>Bacteria</taxon>
        <taxon>Bacillati</taxon>
        <taxon>Actinomycetota</taxon>
        <taxon>Actinomycetes</taxon>
        <taxon>Pseudonocardiales</taxon>
        <taxon>Pseudonocardiaceae</taxon>
        <taxon>Labedaea</taxon>
    </lineage>
</organism>
<gene>
    <name evidence="3" type="ORF">EV186_1011193</name>
</gene>
<comment type="caution">
    <text evidence="3">The sequence shown here is derived from an EMBL/GenBank/DDBJ whole genome shotgun (WGS) entry which is preliminary data.</text>
</comment>
<keyword evidence="4" id="KW-1185">Reference proteome</keyword>
<keyword evidence="2" id="KW-1133">Transmembrane helix</keyword>
<dbReference type="EMBL" id="SNXZ01000001">
    <property type="protein sequence ID" value="TDQ05225.1"/>
    <property type="molecule type" value="Genomic_DNA"/>
</dbReference>
<dbReference type="RefSeq" id="WP_133848015.1">
    <property type="nucleotide sequence ID" value="NZ_SNXZ01000001.1"/>
</dbReference>
<evidence type="ECO:0000313" key="3">
    <source>
        <dbReference type="EMBL" id="TDQ05225.1"/>
    </source>
</evidence>
<reference evidence="3 4" key="1">
    <citation type="submission" date="2019-03" db="EMBL/GenBank/DDBJ databases">
        <title>Genomic Encyclopedia of Type Strains, Phase IV (KMG-IV): sequencing the most valuable type-strain genomes for metagenomic binning, comparative biology and taxonomic classification.</title>
        <authorList>
            <person name="Goeker M."/>
        </authorList>
    </citation>
    <scope>NUCLEOTIDE SEQUENCE [LARGE SCALE GENOMIC DNA]</scope>
    <source>
        <strain evidence="3 4">DSM 45361</strain>
    </source>
</reference>
<feature type="region of interest" description="Disordered" evidence="1">
    <location>
        <begin position="1"/>
        <end position="21"/>
    </location>
</feature>
<keyword evidence="2" id="KW-0472">Membrane</keyword>